<protein>
    <submittedName>
        <fullName evidence="1">Uncharacterized protein</fullName>
    </submittedName>
</protein>
<sequence length="109" mass="12636">MGKNPAIVLDAFRDIKAAGFWYEYNRDAHTSLVGLRQHAAESRCFESDQGVSFEVALSPVFRPRFEISNHCWLMSIYFRILTMPESGYKPFLIYTFLTSNFATRKLTNK</sequence>
<evidence type="ECO:0000313" key="2">
    <source>
        <dbReference type="Proteomes" id="UP001489719"/>
    </source>
</evidence>
<gene>
    <name evidence="1" type="ORF">V1517DRAFT_33722</name>
</gene>
<proteinExistence type="predicted"/>
<keyword evidence="2" id="KW-1185">Reference proteome</keyword>
<comment type="caution">
    <text evidence="1">The sequence shown here is derived from an EMBL/GenBank/DDBJ whole genome shotgun (WGS) entry which is preliminary data.</text>
</comment>
<reference evidence="2" key="1">
    <citation type="journal article" date="2024" name="Front. Bioeng. Biotechnol.">
        <title>Genome-scale model development and genomic sequencing of the oleaginous clade Lipomyces.</title>
        <authorList>
            <person name="Czajka J.J."/>
            <person name="Han Y."/>
            <person name="Kim J."/>
            <person name="Mondo S.J."/>
            <person name="Hofstad B.A."/>
            <person name="Robles A."/>
            <person name="Haridas S."/>
            <person name="Riley R."/>
            <person name="LaButti K."/>
            <person name="Pangilinan J."/>
            <person name="Andreopoulos W."/>
            <person name="Lipzen A."/>
            <person name="Yan J."/>
            <person name="Wang M."/>
            <person name="Ng V."/>
            <person name="Grigoriev I.V."/>
            <person name="Spatafora J.W."/>
            <person name="Magnuson J.K."/>
            <person name="Baker S.E."/>
            <person name="Pomraning K.R."/>
        </authorList>
    </citation>
    <scope>NUCLEOTIDE SEQUENCE [LARGE SCALE GENOMIC DNA]</scope>
    <source>
        <strain evidence="2">CBS 10300</strain>
    </source>
</reference>
<evidence type="ECO:0000313" key="1">
    <source>
        <dbReference type="EMBL" id="KAK9319635.1"/>
    </source>
</evidence>
<organism evidence="1 2">
    <name type="scientific">Lipomyces orientalis</name>
    <dbReference type="NCBI Taxonomy" id="1233043"/>
    <lineage>
        <taxon>Eukaryota</taxon>
        <taxon>Fungi</taxon>
        <taxon>Dikarya</taxon>
        <taxon>Ascomycota</taxon>
        <taxon>Saccharomycotina</taxon>
        <taxon>Lipomycetes</taxon>
        <taxon>Lipomycetales</taxon>
        <taxon>Lipomycetaceae</taxon>
        <taxon>Lipomyces</taxon>
    </lineage>
</organism>
<name>A0ACC3TG44_9ASCO</name>
<dbReference type="EMBL" id="MU970172">
    <property type="protein sequence ID" value="KAK9319635.1"/>
    <property type="molecule type" value="Genomic_DNA"/>
</dbReference>
<accession>A0ACC3TG44</accession>
<dbReference type="Proteomes" id="UP001489719">
    <property type="component" value="Unassembled WGS sequence"/>
</dbReference>